<protein>
    <recommendedName>
        <fullName evidence="5">Right handed beta helix region</fullName>
    </recommendedName>
</protein>
<dbReference type="PATRIC" id="fig|797209.4.peg.1775"/>
<accession>E7QSK3</accession>
<reference evidence="2" key="2">
    <citation type="submission" date="2016-11" db="EMBL/GenBank/DDBJ databases">
        <authorList>
            <person name="Jaros S."/>
            <person name="Januszkiewicz K."/>
            <person name="Wedrychowicz H."/>
        </authorList>
    </citation>
    <scope>NUCLEOTIDE SEQUENCE [LARGE SCALE GENOMIC DNA]</scope>
    <source>
        <strain evidence="2">DX253</strain>
    </source>
</reference>
<organism evidence="1 3">
    <name type="scientific">Haladaptatus paucihalophilus DX253</name>
    <dbReference type="NCBI Taxonomy" id="797209"/>
    <lineage>
        <taxon>Archaea</taxon>
        <taxon>Methanobacteriati</taxon>
        <taxon>Methanobacteriota</taxon>
        <taxon>Stenosarchaea group</taxon>
        <taxon>Halobacteria</taxon>
        <taxon>Halobacteriales</taxon>
        <taxon>Haladaptataceae</taxon>
        <taxon>Haladaptatus</taxon>
    </lineage>
</organism>
<proteinExistence type="predicted"/>
<dbReference type="EMBL" id="FRAN01000001">
    <property type="protein sequence ID" value="SHK05413.1"/>
    <property type="molecule type" value="Genomic_DNA"/>
</dbReference>
<dbReference type="RefSeq" id="WP_007978983.1">
    <property type="nucleotide sequence ID" value="NZ_AEMG01000007.1"/>
</dbReference>
<evidence type="ECO:0000313" key="2">
    <source>
        <dbReference type="EMBL" id="SHK05413.1"/>
    </source>
</evidence>
<reference evidence="4" key="3">
    <citation type="submission" date="2016-11" db="EMBL/GenBank/DDBJ databases">
        <authorList>
            <person name="Varghese N."/>
            <person name="Submissions S."/>
        </authorList>
    </citation>
    <scope>NUCLEOTIDE SEQUENCE [LARGE SCALE GENOMIC DNA]</scope>
    <source>
        <strain evidence="4">DX253</strain>
    </source>
</reference>
<dbReference type="OrthoDB" id="202667at2157"/>
<dbReference type="AlphaFoldDB" id="E7QSK3"/>
<sequence>MSENPDTPNERTTLDRRSYLKIASGALVAGGTIASVTPTTATSSVTNGDIDSNVEATTATPDGFQYDEVYDVVDDLGMDPSGEEPIDDILRENLQSNTKLEFPDGTYRVTELVYNYGNGLHDFGMVGVEEGATMLLDTPDSATQNPGAMWLSVGGASDSYNIQYEGLRHDVTDAPEAPGMQINVDDGLLVRDVDHHGVHDGSKGPFIFGVLTDDGSGLVEGLRAPDGAPDGSGAVGVFVHQYTKGDLEFRDCHVGGFPNNGLYESSKSTGTVTVTGGEYRNNNIANVRLAGSGGTVRDCCVVIDDAHSSSSFPTNMRGIWLFADDATVENCDVSLTADVASDGAIVAAGAGTTTIRDTRIRIGTDDTAAMYAVKPKSTPAPVVCSGVQVTGDANHTGSGYPGSAPLRAFGRPNSVFESCCVSQTGTDRDGILLQYCDDSTVTGSGFDVTGDAVVLDHSDDVTQRCNSTCGASCASPSCSSEE</sequence>
<dbReference type="Proteomes" id="UP000003751">
    <property type="component" value="Unassembled WGS sequence"/>
</dbReference>
<dbReference type="Proteomes" id="UP000184203">
    <property type="component" value="Unassembled WGS sequence"/>
</dbReference>
<dbReference type="EMBL" id="AEMG01000007">
    <property type="protein sequence ID" value="EFW92412.1"/>
    <property type="molecule type" value="Genomic_DNA"/>
</dbReference>
<dbReference type="InterPro" id="IPR006311">
    <property type="entry name" value="TAT_signal"/>
</dbReference>
<evidence type="ECO:0000313" key="4">
    <source>
        <dbReference type="Proteomes" id="UP000184203"/>
    </source>
</evidence>
<reference evidence="1 3" key="1">
    <citation type="journal article" date="2014" name="ISME J.">
        <title>Trehalose/2-sulfotrehalose biosynthesis and glycine-betaine uptake are widely spread mechanisms for osmoadaptation in the Halobacteriales.</title>
        <authorList>
            <person name="Youssef N.H."/>
            <person name="Savage-Ashlock K.N."/>
            <person name="McCully A.L."/>
            <person name="Luedtke B."/>
            <person name="Shaw E.I."/>
            <person name="Hoff W.D."/>
            <person name="Elshahed M.S."/>
        </authorList>
    </citation>
    <scope>NUCLEOTIDE SEQUENCE [LARGE SCALE GENOMIC DNA]</scope>
    <source>
        <strain evidence="1 3">DX253</strain>
    </source>
</reference>
<evidence type="ECO:0000313" key="3">
    <source>
        <dbReference type="Proteomes" id="UP000003751"/>
    </source>
</evidence>
<name>E7QSK3_HALPU</name>
<gene>
    <name evidence="2" type="ORF">SAMN05444342_0415</name>
    <name evidence="1" type="ORF">ZOD2009_08893</name>
</gene>
<dbReference type="PROSITE" id="PS51318">
    <property type="entry name" value="TAT"/>
    <property type="match status" value="1"/>
</dbReference>
<keyword evidence="4" id="KW-1185">Reference proteome</keyword>
<dbReference type="SUPFAM" id="SSF51126">
    <property type="entry name" value="Pectin lyase-like"/>
    <property type="match status" value="1"/>
</dbReference>
<dbReference type="InterPro" id="IPR011050">
    <property type="entry name" value="Pectin_lyase_fold/virulence"/>
</dbReference>
<dbReference type="eggNOG" id="arCOG10133">
    <property type="taxonomic scope" value="Archaea"/>
</dbReference>
<evidence type="ECO:0000313" key="1">
    <source>
        <dbReference type="EMBL" id="EFW92412.1"/>
    </source>
</evidence>
<evidence type="ECO:0008006" key="5">
    <source>
        <dbReference type="Google" id="ProtNLM"/>
    </source>
</evidence>